<dbReference type="GO" id="GO:0005634">
    <property type="term" value="C:nucleus"/>
    <property type="evidence" value="ECO:0007669"/>
    <property type="project" value="UniProtKB-SubCell"/>
</dbReference>
<evidence type="ECO:0000256" key="1">
    <source>
        <dbReference type="ARBA" id="ARBA00023015"/>
    </source>
</evidence>
<dbReference type="Gene3D" id="3.30.1330.80">
    <property type="entry name" value="Hypothetical protein, similar to alpha- acetolactate decarboxylase, domain 2"/>
    <property type="match status" value="1"/>
</dbReference>
<keyword evidence="8" id="KW-1185">Reference proteome</keyword>
<evidence type="ECO:0000256" key="3">
    <source>
        <dbReference type="ARBA" id="ARBA00023163"/>
    </source>
</evidence>
<dbReference type="CDD" id="cd11378">
    <property type="entry name" value="DUF296"/>
    <property type="match status" value="1"/>
</dbReference>
<evidence type="ECO:0000256" key="4">
    <source>
        <dbReference type="RuleBase" id="RU367031"/>
    </source>
</evidence>
<organism evidence="7 8">
    <name type="scientific">Handroanthus impetiginosus</name>
    <dbReference type="NCBI Taxonomy" id="429701"/>
    <lineage>
        <taxon>Eukaryota</taxon>
        <taxon>Viridiplantae</taxon>
        <taxon>Streptophyta</taxon>
        <taxon>Embryophyta</taxon>
        <taxon>Tracheophyta</taxon>
        <taxon>Spermatophyta</taxon>
        <taxon>Magnoliopsida</taxon>
        <taxon>eudicotyledons</taxon>
        <taxon>Gunneridae</taxon>
        <taxon>Pentapetalae</taxon>
        <taxon>asterids</taxon>
        <taxon>lamiids</taxon>
        <taxon>Lamiales</taxon>
        <taxon>Bignoniaceae</taxon>
        <taxon>Crescentiina</taxon>
        <taxon>Tabebuia alliance</taxon>
        <taxon>Handroanthus</taxon>
    </lineage>
</organism>
<comment type="function">
    <text evidence="4">Transcription factor that specifically binds AT-rich DNA sequences related to the nuclear matrix attachment regions (MARs).</text>
</comment>
<dbReference type="InterPro" id="IPR039605">
    <property type="entry name" value="AHL"/>
</dbReference>
<feature type="region of interest" description="Disordered" evidence="5">
    <location>
        <begin position="74"/>
        <end position="103"/>
    </location>
</feature>
<proteinExistence type="predicted"/>
<evidence type="ECO:0000313" key="7">
    <source>
        <dbReference type="EMBL" id="PIN02548.1"/>
    </source>
</evidence>
<accession>A0A2G9GB59</accession>
<evidence type="ECO:0000259" key="6">
    <source>
        <dbReference type="PROSITE" id="PS51742"/>
    </source>
</evidence>
<dbReference type="PROSITE" id="PS51742">
    <property type="entry name" value="PPC"/>
    <property type="match status" value="1"/>
</dbReference>
<evidence type="ECO:0000313" key="8">
    <source>
        <dbReference type="Proteomes" id="UP000231279"/>
    </source>
</evidence>
<gene>
    <name evidence="7" type="ORF">CDL12_24938</name>
</gene>
<dbReference type="OrthoDB" id="1588495at2759"/>
<keyword evidence="2 4" id="KW-0238">DNA-binding</keyword>
<feature type="domain" description="PPC" evidence="6">
    <location>
        <begin position="117"/>
        <end position="255"/>
    </location>
</feature>
<keyword evidence="3 4" id="KW-0804">Transcription</keyword>
<evidence type="ECO:0000256" key="5">
    <source>
        <dbReference type="SAM" id="MobiDB-lite"/>
    </source>
</evidence>
<reference evidence="8" key="1">
    <citation type="journal article" date="2018" name="Gigascience">
        <title>Genome assembly of the Pink Ipe (Handroanthus impetiginosus, Bignoniaceae), a highly valued, ecologically keystone Neotropical timber forest tree.</title>
        <authorList>
            <person name="Silva-Junior O.B."/>
            <person name="Grattapaglia D."/>
            <person name="Novaes E."/>
            <person name="Collevatti R.G."/>
        </authorList>
    </citation>
    <scope>NUCLEOTIDE SEQUENCE [LARGE SCALE GENOMIC DNA]</scope>
    <source>
        <strain evidence="8">cv. UFG-1</strain>
    </source>
</reference>
<comment type="caution">
    <text evidence="7">The sequence shown here is derived from an EMBL/GenBank/DDBJ whole genome shotgun (WGS) entry which is preliminary data.</text>
</comment>
<keyword evidence="4" id="KW-0539">Nucleus</keyword>
<dbReference type="Pfam" id="PF03479">
    <property type="entry name" value="PCC"/>
    <property type="match status" value="1"/>
</dbReference>
<dbReference type="SUPFAM" id="SSF117856">
    <property type="entry name" value="AF0104/ALDC/Ptd012-like"/>
    <property type="match status" value="1"/>
</dbReference>
<dbReference type="InterPro" id="IPR005175">
    <property type="entry name" value="PPC_dom"/>
</dbReference>
<sequence length="340" mass="35925">MEGEKSNINNVIVPQVLASVAGAVESPAFPSSEGEAADIGLEEKKNYVDGGDEQQALVVVSGSGGQEEFIAKRRRGRPRKQLMRIPESLTPPEQRGRGRPKGSGKWQIWDSLADASGSQFTPHMITVHRGEDIVQKICSFSQRPSEALCIISAVGVLSTAELYRPGSYTSIVKHEGRFDIVSLNGSHEINRRGAINRKVFLLAIQLAKPDGTVFGGAVGGSLVVREPAQVVFATFKLKVRASSKVRHSVELPGPNNGAVAVAVLPTQTTNGNGSGSMDNGTLLTLPSVSAPAPPVGIAAVNDADHHVNCVSSEAFDWNSLGSSSQHMPMMSDVITGAVTN</sequence>
<name>A0A2G9GB59_9LAMI</name>
<dbReference type="AlphaFoldDB" id="A0A2G9GB59"/>
<comment type="domain">
    <text evidence="4">The PPC domain mediates interactions between AHL proteins.</text>
</comment>
<dbReference type="GO" id="GO:0003680">
    <property type="term" value="F:minor groove of adenine-thymine-rich DNA binding"/>
    <property type="evidence" value="ECO:0007669"/>
    <property type="project" value="UniProtKB-UniRule"/>
</dbReference>
<dbReference type="EMBL" id="NKXS01005872">
    <property type="protein sequence ID" value="PIN02548.1"/>
    <property type="molecule type" value="Genomic_DNA"/>
</dbReference>
<evidence type="ECO:0000256" key="2">
    <source>
        <dbReference type="ARBA" id="ARBA00023125"/>
    </source>
</evidence>
<dbReference type="STRING" id="429701.A0A2G9GB59"/>
<keyword evidence="1 4" id="KW-0805">Transcription regulation</keyword>
<comment type="subcellular location">
    <subcellularLocation>
        <location evidence="4">Nucleus</location>
    </subcellularLocation>
</comment>
<protein>
    <recommendedName>
        <fullName evidence="4">AT-hook motif nuclear-localized protein</fullName>
    </recommendedName>
</protein>
<dbReference type="Proteomes" id="UP000231279">
    <property type="component" value="Unassembled WGS sequence"/>
</dbReference>
<dbReference type="PANTHER" id="PTHR31500:SF96">
    <property type="entry name" value="AT-HOOK MOTIF NUCLEAR-LOCALIZED PROTEIN 7"/>
    <property type="match status" value="1"/>
</dbReference>
<dbReference type="PANTHER" id="PTHR31500">
    <property type="entry name" value="AT-HOOK MOTIF NUCLEAR-LOCALIZED PROTEIN 9"/>
    <property type="match status" value="1"/>
</dbReference>